<evidence type="ECO:0000313" key="1">
    <source>
        <dbReference type="EMBL" id="GMH66589.1"/>
    </source>
</evidence>
<comment type="caution">
    <text evidence="1">The sequence shown here is derived from an EMBL/GenBank/DDBJ whole genome shotgun (WGS) entry which is preliminary data.</text>
</comment>
<sequence length="438" mass="49642">MDSAGFARLSDYVVECGGTKELVDGWTARRYKSHMGYYTEEGKIFQSLPAVARHLKLPRALKLEETKLHARIYPKGRVRVRVKGAMDSAGFARLSDYVVECGGTKELVDGWRAERYRSQMKYYTEEGKGGFTSLPAVARHLKLTGVPNIKARIPGALDSAGFAKLSDYVVECGGTKELVDGWRAERYRSQMKYYTEEGKIFKSLPAVARHLKLPRAPKVREKNPRIPEALDSAGFARLSDYVVVCGGTKELVDGWTAERDKRNITIYYTEEGTRFESLPAVARHLKLPRAPNTRKANTTASSSPAEVIEKLSDFLVECGGENNLVKFWSARRDKSTHWLYFSDQGNRFSNRLEVARHFALPYIPQSTTKPTTPDEVLAKLSDYLIDRGMKRELASNALVGWSATKHGKYWRFYSAENKYYKNRTDVKRHLLDPKQNAS</sequence>
<name>A0A9W7E3C4_9STRA</name>
<gene>
    <name evidence="1" type="ORF">TrRE_jg7156</name>
</gene>
<keyword evidence="2" id="KW-1185">Reference proteome</keyword>
<evidence type="ECO:0000313" key="2">
    <source>
        <dbReference type="Proteomes" id="UP001165082"/>
    </source>
</evidence>
<reference evidence="1" key="1">
    <citation type="submission" date="2022-07" db="EMBL/GenBank/DDBJ databases">
        <title>Genome analysis of Parmales, a sister group of diatoms, reveals the evolutionary specialization of diatoms from phago-mixotrophs to photoautotrophs.</title>
        <authorList>
            <person name="Ban H."/>
            <person name="Sato S."/>
            <person name="Yoshikawa S."/>
            <person name="Kazumasa Y."/>
            <person name="Nakamura Y."/>
            <person name="Ichinomiya M."/>
            <person name="Saitoh K."/>
            <person name="Sato N."/>
            <person name="Blanc-Mathieu R."/>
            <person name="Endo H."/>
            <person name="Kuwata A."/>
            <person name="Ogata H."/>
        </authorList>
    </citation>
    <scope>NUCLEOTIDE SEQUENCE</scope>
</reference>
<dbReference type="OrthoDB" id="1903104at2759"/>
<accession>A0A9W7E3C4</accession>
<dbReference type="Proteomes" id="UP001165082">
    <property type="component" value="Unassembled WGS sequence"/>
</dbReference>
<dbReference type="AlphaFoldDB" id="A0A9W7E3C4"/>
<dbReference type="EMBL" id="BRXZ01002622">
    <property type="protein sequence ID" value="GMH66589.1"/>
    <property type="molecule type" value="Genomic_DNA"/>
</dbReference>
<protein>
    <submittedName>
        <fullName evidence="1">Uncharacterized protein</fullName>
    </submittedName>
</protein>
<proteinExistence type="predicted"/>
<organism evidence="1 2">
    <name type="scientific">Triparma retinervis</name>
    <dbReference type="NCBI Taxonomy" id="2557542"/>
    <lineage>
        <taxon>Eukaryota</taxon>
        <taxon>Sar</taxon>
        <taxon>Stramenopiles</taxon>
        <taxon>Ochrophyta</taxon>
        <taxon>Bolidophyceae</taxon>
        <taxon>Parmales</taxon>
        <taxon>Triparmaceae</taxon>
        <taxon>Triparma</taxon>
    </lineage>
</organism>